<sequence>MVSFLEFDISFLQSQTYCSLDLFTVCITWLSVYSWAAWVDTVGPRTHGSARLYDCRSCGCCCVPSMRAPSSIWKNLPSWTQQALSGVLR</sequence>
<evidence type="ECO:0000313" key="1">
    <source>
        <dbReference type="EMBL" id="OCT59814.1"/>
    </source>
</evidence>
<evidence type="ECO:0000313" key="2">
    <source>
        <dbReference type="Proteomes" id="UP000694892"/>
    </source>
</evidence>
<dbReference type="Proteomes" id="UP000694892">
    <property type="component" value="Chromosome 9_10S"/>
</dbReference>
<organism evidence="1 2">
    <name type="scientific">Xenopus laevis</name>
    <name type="common">African clawed frog</name>
    <dbReference type="NCBI Taxonomy" id="8355"/>
    <lineage>
        <taxon>Eukaryota</taxon>
        <taxon>Metazoa</taxon>
        <taxon>Chordata</taxon>
        <taxon>Craniata</taxon>
        <taxon>Vertebrata</taxon>
        <taxon>Euteleostomi</taxon>
        <taxon>Amphibia</taxon>
        <taxon>Batrachia</taxon>
        <taxon>Anura</taxon>
        <taxon>Pipoidea</taxon>
        <taxon>Pipidae</taxon>
        <taxon>Xenopodinae</taxon>
        <taxon>Xenopus</taxon>
        <taxon>Xenopus</taxon>
    </lineage>
</organism>
<name>A0A974BS04_XENLA</name>
<dbReference type="AlphaFoldDB" id="A0A974BS04"/>
<proteinExistence type="predicted"/>
<reference evidence="2" key="1">
    <citation type="journal article" date="2016" name="Nature">
        <title>Genome evolution in the allotetraploid frog Xenopus laevis.</title>
        <authorList>
            <person name="Session A.M."/>
            <person name="Uno Y."/>
            <person name="Kwon T."/>
            <person name="Chapman J.A."/>
            <person name="Toyoda A."/>
            <person name="Takahashi S."/>
            <person name="Fukui A."/>
            <person name="Hikosaka A."/>
            <person name="Suzuki A."/>
            <person name="Kondo M."/>
            <person name="van Heeringen S.J."/>
            <person name="Quigley I."/>
            <person name="Heinz S."/>
            <person name="Ogino H."/>
            <person name="Ochi H."/>
            <person name="Hellsten U."/>
            <person name="Lyons J.B."/>
            <person name="Simakov O."/>
            <person name="Putnam N."/>
            <person name="Stites J."/>
            <person name="Kuroki Y."/>
            <person name="Tanaka T."/>
            <person name="Michiue T."/>
            <person name="Watanabe M."/>
            <person name="Bogdanovic O."/>
            <person name="Lister R."/>
            <person name="Georgiou G."/>
            <person name="Paranjpe S.S."/>
            <person name="van Kruijsbergen I."/>
            <person name="Shu S."/>
            <person name="Carlson J."/>
            <person name="Kinoshita T."/>
            <person name="Ohta Y."/>
            <person name="Mawaribuchi S."/>
            <person name="Jenkins J."/>
            <person name="Grimwood J."/>
            <person name="Schmutz J."/>
            <person name="Mitros T."/>
            <person name="Mozaffari S.V."/>
            <person name="Suzuki Y."/>
            <person name="Haramoto Y."/>
            <person name="Yamamoto T.S."/>
            <person name="Takagi C."/>
            <person name="Heald R."/>
            <person name="Miller K."/>
            <person name="Haudenschild C."/>
            <person name="Kitzman J."/>
            <person name="Nakayama T."/>
            <person name="Izutsu Y."/>
            <person name="Robert J."/>
            <person name="Fortriede J."/>
            <person name="Burns K."/>
            <person name="Lotay V."/>
            <person name="Karimi K."/>
            <person name="Yasuoka Y."/>
            <person name="Dichmann D.S."/>
            <person name="Flajnik M.F."/>
            <person name="Houston D.W."/>
            <person name="Shendure J."/>
            <person name="DuPasquier L."/>
            <person name="Vize P.D."/>
            <person name="Zorn A.M."/>
            <person name="Ito M."/>
            <person name="Marcotte E.M."/>
            <person name="Wallingford J.B."/>
            <person name="Ito Y."/>
            <person name="Asashima M."/>
            <person name="Ueno N."/>
            <person name="Matsuda Y."/>
            <person name="Veenstra G.J."/>
            <person name="Fujiyama A."/>
            <person name="Harland R.M."/>
            <person name="Taira M."/>
            <person name="Rokhsar D.S."/>
        </authorList>
    </citation>
    <scope>NUCLEOTIDE SEQUENCE [LARGE SCALE GENOMIC DNA]</scope>
    <source>
        <strain evidence="2">J</strain>
    </source>
</reference>
<dbReference type="EMBL" id="CM004483">
    <property type="protein sequence ID" value="OCT59814.1"/>
    <property type="molecule type" value="Genomic_DNA"/>
</dbReference>
<gene>
    <name evidence="1" type="ORF">XELAEV_18045832mg</name>
</gene>
<accession>A0A974BS04</accession>
<protein>
    <submittedName>
        <fullName evidence="1">Uncharacterized protein</fullName>
    </submittedName>
</protein>